<evidence type="ECO:0000313" key="4">
    <source>
        <dbReference type="Proteomes" id="UP000243140"/>
    </source>
</evidence>
<keyword evidence="4" id="KW-1185">Reference proteome</keyword>
<dbReference type="Proteomes" id="UP000243140">
    <property type="component" value="Unassembled WGS sequence"/>
</dbReference>
<reference evidence="3 4" key="1">
    <citation type="submission" date="2017-02" db="EMBL/GenBank/DDBJ databases">
        <title>The new phylogeny of genus Mycobacterium.</title>
        <authorList>
            <person name="Tortoli E."/>
            <person name="Trovato A."/>
            <person name="Cirillo D.M."/>
        </authorList>
    </citation>
    <scope>NUCLEOTIDE SEQUENCE [LARGE SCALE GENOMIC DNA]</scope>
    <source>
        <strain evidence="3 4">IP1130001</strain>
    </source>
</reference>
<dbReference type="PANTHER" id="PTHR46766:SF1">
    <property type="entry name" value="GLUTAMINE-RICH PROTEIN 2"/>
    <property type="match status" value="1"/>
</dbReference>
<evidence type="ECO:0000313" key="3">
    <source>
        <dbReference type="EMBL" id="ORA80624.1"/>
    </source>
</evidence>
<organism evidence="3 4">
    <name type="scientific">Mycobacterium malmoense</name>
    <dbReference type="NCBI Taxonomy" id="1780"/>
    <lineage>
        <taxon>Bacteria</taxon>
        <taxon>Bacillati</taxon>
        <taxon>Actinomycetota</taxon>
        <taxon>Actinomycetes</taxon>
        <taxon>Mycobacteriales</taxon>
        <taxon>Mycobacteriaceae</taxon>
        <taxon>Mycobacterium</taxon>
    </lineage>
</organism>
<proteinExistence type="inferred from homology"/>
<protein>
    <recommendedName>
        <fullName evidence="2">PPE domain-containing protein</fullName>
    </recommendedName>
</protein>
<dbReference type="Gene3D" id="1.20.1260.20">
    <property type="entry name" value="PPE superfamily"/>
    <property type="match status" value="1"/>
</dbReference>
<dbReference type="SUPFAM" id="SSF140459">
    <property type="entry name" value="PE/PPE dimer-like"/>
    <property type="match status" value="1"/>
</dbReference>
<comment type="similarity">
    <text evidence="1">Belongs to the mycobacterial PPE family.</text>
</comment>
<evidence type="ECO:0000256" key="1">
    <source>
        <dbReference type="ARBA" id="ARBA00010652"/>
    </source>
</evidence>
<dbReference type="InterPro" id="IPR000030">
    <property type="entry name" value="PPE_dom"/>
</dbReference>
<sequence>MQAGAGSTPMLTAASAWTGLANELQSAASSFASVTSGLAGATWQGPAAQAMAAAAAPYTAWLTTAAGHTQRAAAQAAAVAASFEAAHAATVPTPVIAANRVQLGALASTNLFGQNTPAIAATEAQYEEMWAQDVTAMANYHVGASSAWAGLTPLPPLQENLPKPVAS</sequence>
<dbReference type="EMBL" id="MVHV01000016">
    <property type="protein sequence ID" value="ORA80624.1"/>
    <property type="molecule type" value="Genomic_DNA"/>
</dbReference>
<dbReference type="PANTHER" id="PTHR46766">
    <property type="entry name" value="GLUTAMINE-RICH PROTEIN 2"/>
    <property type="match status" value="1"/>
</dbReference>
<gene>
    <name evidence="3" type="ORF">BST29_15860</name>
</gene>
<accession>A0ABX3SQW0</accession>
<evidence type="ECO:0000259" key="2">
    <source>
        <dbReference type="Pfam" id="PF00823"/>
    </source>
</evidence>
<dbReference type="InterPro" id="IPR038332">
    <property type="entry name" value="PPE_sf"/>
</dbReference>
<feature type="domain" description="PPE" evidence="2">
    <location>
        <begin position="1"/>
        <end position="151"/>
    </location>
</feature>
<comment type="caution">
    <text evidence="3">The sequence shown here is derived from an EMBL/GenBank/DDBJ whole genome shotgun (WGS) entry which is preliminary data.</text>
</comment>
<name>A0ABX3SQW0_MYCMA</name>
<dbReference type="Pfam" id="PF00823">
    <property type="entry name" value="PPE"/>
    <property type="match status" value="1"/>
</dbReference>